<feature type="transmembrane region" description="Helical" evidence="9">
    <location>
        <begin position="228"/>
        <end position="249"/>
    </location>
</feature>
<keyword evidence="3" id="KW-0597">Phosphoprotein</keyword>
<evidence type="ECO:0000256" key="1">
    <source>
        <dbReference type="ARBA" id="ARBA00000085"/>
    </source>
</evidence>
<sequence length="500" mass="54135">MWKALRQRGGWLLAWCALATLGGVALARQELTRQREAFEADARIAHRLLSQRAAQQDAVLATLALLQPGGTPGPTAQPEQRLSSVYPQILDVQHRGPGEAWPVDIPAARAALAEAEAVSRRAGRVALAVSHLAAGRYRLVLGADPNSYALQIDLAAMVPWNEWPMPRETTPVRLTLEQDGQVFVVQPGRLRSTGLDGWRFEFHKHLATASQPFDVFAVRQVGWAELPWAWMLAWAAATAVLLAALQTALSQRAARRRAEELLRLGQVARLNTLGELAAGMAHELNQPLTAVLANAQAARRLLDEDPPEIDTARGAMTQAAEQARRASSVVGRLRRAVERPDLAGQPGPVKLEDAVREVLYLLEPESTRRGVQPVVQSPARDVTVLADRVALEQIIHNLVMNALQALEQVPPDQRRLTLTIAADPQRGTLTVQDSGPGIPAEVLPRIFEPFFSTRQGGLGLGLNLCESLAGGMGGELSASNVPPHGAALRLALPLPRPLRP</sequence>
<evidence type="ECO:0000313" key="11">
    <source>
        <dbReference type="EMBL" id="APW36679.1"/>
    </source>
</evidence>
<keyword evidence="12" id="KW-1185">Reference proteome</keyword>
<evidence type="ECO:0000256" key="8">
    <source>
        <dbReference type="ARBA" id="ARBA00023012"/>
    </source>
</evidence>
<dbReference type="PANTHER" id="PTHR43065">
    <property type="entry name" value="SENSOR HISTIDINE KINASE"/>
    <property type="match status" value="1"/>
</dbReference>
<dbReference type="EC" id="2.7.13.3" evidence="2"/>
<dbReference type="Gene3D" id="3.30.565.10">
    <property type="entry name" value="Histidine kinase-like ATPase, C-terminal domain"/>
    <property type="match status" value="1"/>
</dbReference>
<dbReference type="InterPro" id="IPR004358">
    <property type="entry name" value="Sig_transdc_His_kin-like_C"/>
</dbReference>
<evidence type="ECO:0000256" key="6">
    <source>
        <dbReference type="ARBA" id="ARBA00022777"/>
    </source>
</evidence>
<evidence type="ECO:0000256" key="9">
    <source>
        <dbReference type="SAM" id="Phobius"/>
    </source>
</evidence>
<name>A0A1P8JSF2_9BURK</name>
<dbReference type="InterPro" id="IPR005467">
    <property type="entry name" value="His_kinase_dom"/>
</dbReference>
<keyword evidence="5" id="KW-0547">Nucleotide-binding</keyword>
<dbReference type="OrthoDB" id="8559580at2"/>
<dbReference type="SUPFAM" id="SSF47384">
    <property type="entry name" value="Homodimeric domain of signal transducing histidine kinase"/>
    <property type="match status" value="1"/>
</dbReference>
<proteinExistence type="predicted"/>
<dbReference type="InterPro" id="IPR003661">
    <property type="entry name" value="HisK_dim/P_dom"/>
</dbReference>
<keyword evidence="4" id="KW-0808">Transferase</keyword>
<dbReference type="STRING" id="1842727.RD110_05295"/>
<evidence type="ECO:0000256" key="4">
    <source>
        <dbReference type="ARBA" id="ARBA00022679"/>
    </source>
</evidence>
<dbReference type="PROSITE" id="PS50109">
    <property type="entry name" value="HIS_KIN"/>
    <property type="match status" value="1"/>
</dbReference>
<keyword evidence="9" id="KW-0472">Membrane</keyword>
<dbReference type="KEGG" id="rhy:RD110_05295"/>
<dbReference type="InterPro" id="IPR036890">
    <property type="entry name" value="HATPase_C_sf"/>
</dbReference>
<keyword evidence="8" id="KW-0902">Two-component regulatory system</keyword>
<evidence type="ECO:0000256" key="7">
    <source>
        <dbReference type="ARBA" id="ARBA00022840"/>
    </source>
</evidence>
<dbReference type="AlphaFoldDB" id="A0A1P8JSF2"/>
<dbReference type="SMART" id="SM00387">
    <property type="entry name" value="HATPase_c"/>
    <property type="match status" value="1"/>
</dbReference>
<feature type="domain" description="Histidine kinase" evidence="10">
    <location>
        <begin position="279"/>
        <end position="496"/>
    </location>
</feature>
<dbReference type="InterPro" id="IPR003594">
    <property type="entry name" value="HATPase_dom"/>
</dbReference>
<protein>
    <recommendedName>
        <fullName evidence="2">histidine kinase</fullName>
        <ecNumber evidence="2">2.7.13.3</ecNumber>
    </recommendedName>
</protein>
<dbReference type="Pfam" id="PF02518">
    <property type="entry name" value="HATPase_c"/>
    <property type="match status" value="1"/>
</dbReference>
<evidence type="ECO:0000313" key="12">
    <source>
        <dbReference type="Proteomes" id="UP000186609"/>
    </source>
</evidence>
<keyword evidence="6 11" id="KW-0418">Kinase</keyword>
<evidence type="ECO:0000259" key="10">
    <source>
        <dbReference type="PROSITE" id="PS50109"/>
    </source>
</evidence>
<accession>A0A1P8JSF2</accession>
<keyword evidence="7" id="KW-0067">ATP-binding</keyword>
<dbReference type="InterPro" id="IPR036097">
    <property type="entry name" value="HisK_dim/P_sf"/>
</dbReference>
<dbReference type="PANTHER" id="PTHR43065:SF46">
    <property type="entry name" value="C4-DICARBOXYLATE TRANSPORT SENSOR PROTEIN DCTB"/>
    <property type="match status" value="1"/>
</dbReference>
<dbReference type="SUPFAM" id="SSF55874">
    <property type="entry name" value="ATPase domain of HSP90 chaperone/DNA topoisomerase II/histidine kinase"/>
    <property type="match status" value="1"/>
</dbReference>
<dbReference type="CDD" id="cd00082">
    <property type="entry name" value="HisKA"/>
    <property type="match status" value="1"/>
</dbReference>
<evidence type="ECO:0000256" key="2">
    <source>
        <dbReference type="ARBA" id="ARBA00012438"/>
    </source>
</evidence>
<dbReference type="Gene3D" id="1.10.287.130">
    <property type="match status" value="1"/>
</dbReference>
<dbReference type="GO" id="GO:0005524">
    <property type="term" value="F:ATP binding"/>
    <property type="evidence" value="ECO:0007669"/>
    <property type="project" value="UniProtKB-KW"/>
</dbReference>
<comment type="catalytic activity">
    <reaction evidence="1">
        <text>ATP + protein L-histidine = ADP + protein N-phospho-L-histidine.</text>
        <dbReference type="EC" id="2.7.13.3"/>
    </reaction>
</comment>
<dbReference type="SMART" id="SM00388">
    <property type="entry name" value="HisKA"/>
    <property type="match status" value="1"/>
</dbReference>
<evidence type="ECO:0000256" key="5">
    <source>
        <dbReference type="ARBA" id="ARBA00022741"/>
    </source>
</evidence>
<keyword evidence="9" id="KW-0812">Transmembrane</keyword>
<keyword evidence="9" id="KW-1133">Transmembrane helix</keyword>
<evidence type="ECO:0000256" key="3">
    <source>
        <dbReference type="ARBA" id="ARBA00022553"/>
    </source>
</evidence>
<dbReference type="GO" id="GO:0000155">
    <property type="term" value="F:phosphorelay sensor kinase activity"/>
    <property type="evidence" value="ECO:0007669"/>
    <property type="project" value="InterPro"/>
</dbReference>
<dbReference type="Pfam" id="PF00512">
    <property type="entry name" value="HisKA"/>
    <property type="match status" value="1"/>
</dbReference>
<gene>
    <name evidence="11" type="ORF">RD110_05295</name>
</gene>
<reference evidence="11 12" key="1">
    <citation type="submission" date="2017-01" db="EMBL/GenBank/DDBJ databases">
        <authorList>
            <person name="Mah S.A."/>
            <person name="Swanson W.J."/>
            <person name="Moy G.W."/>
            <person name="Vacquier V.D."/>
        </authorList>
    </citation>
    <scope>NUCLEOTIDE SEQUENCE [LARGE SCALE GENOMIC DNA]</scope>
    <source>
        <strain evidence="11 12">DCY110</strain>
    </source>
</reference>
<organism evidence="11 12">
    <name type="scientific">Rhodoferax koreensis</name>
    <dbReference type="NCBI Taxonomy" id="1842727"/>
    <lineage>
        <taxon>Bacteria</taxon>
        <taxon>Pseudomonadati</taxon>
        <taxon>Pseudomonadota</taxon>
        <taxon>Betaproteobacteria</taxon>
        <taxon>Burkholderiales</taxon>
        <taxon>Comamonadaceae</taxon>
        <taxon>Rhodoferax</taxon>
    </lineage>
</organism>
<dbReference type="PRINTS" id="PR00344">
    <property type="entry name" value="BCTRLSENSOR"/>
</dbReference>
<dbReference type="EMBL" id="CP019236">
    <property type="protein sequence ID" value="APW36679.1"/>
    <property type="molecule type" value="Genomic_DNA"/>
</dbReference>
<dbReference type="Proteomes" id="UP000186609">
    <property type="component" value="Chromosome"/>
</dbReference>